<comment type="caution">
    <text evidence="9">The sequence shown here is derived from an EMBL/GenBank/DDBJ whole genome shotgun (WGS) entry which is preliminary data.</text>
</comment>
<evidence type="ECO:0008006" key="11">
    <source>
        <dbReference type="Google" id="ProtNLM"/>
    </source>
</evidence>
<dbReference type="Pfam" id="PF00112">
    <property type="entry name" value="Peptidase_C1"/>
    <property type="match status" value="2"/>
</dbReference>
<evidence type="ECO:0000259" key="8">
    <source>
        <dbReference type="SMART" id="SM00848"/>
    </source>
</evidence>
<feature type="domain" description="Peptidase C1A papain C-terminal" evidence="7">
    <location>
        <begin position="172"/>
        <end position="381"/>
    </location>
</feature>
<dbReference type="InterPro" id="IPR000668">
    <property type="entry name" value="Peptidase_C1A_C"/>
</dbReference>
<dbReference type="InterPro" id="IPR025661">
    <property type="entry name" value="Pept_asp_AS"/>
</dbReference>
<dbReference type="PROSITE" id="PS00640">
    <property type="entry name" value="THIOL_PROTEASE_ASN"/>
    <property type="match status" value="2"/>
</dbReference>
<keyword evidence="6" id="KW-1015">Disulfide bond</keyword>
<evidence type="ECO:0000313" key="9">
    <source>
        <dbReference type="EMBL" id="KAK6326310.1"/>
    </source>
</evidence>
<evidence type="ECO:0000256" key="1">
    <source>
        <dbReference type="ARBA" id="ARBA00008455"/>
    </source>
</evidence>
<sequence length="710" mass="79177">MYVPKAERSRLLQWAHASDLTSHLGGARTLEFLRRRFWETTGQRNSTDTSPSLRPRMLLCGCVLLLLGSVLAHPLDKMSLDAQWDSWKTTHMREYNGLGEEVIRRTIWEKNMRLIEAHNEEAALGIHSYELGMNHLGDMTSEEIVEKLTGLQVPMNRDRSNTWIPDNNVEKLPRSIDYRKKGMVTPVKNQLSCGSCWAFSSAGALEGQLAKTTGKLIDLSPQNLVDCVTENNGCGGGYMTKAFEYVEENGGIDTDEAYPYLGQDEQCAYNASGMGAQCRGFKEIPEGDERALTKAVAKVGPVAVGIDATLSTFQFYQSGVYYDPNCNKDDINHAVLAVGYGQTAKGAKFWIVKNSWSESWGKQGYIMMALIIKCNRVLQGMMLWRLLLTALCGTAVALFDPMLEQHWQMWKKTHGKNYQTEVEELGRREIWERNLQLISLHNLEASMDMHTYDLGMNHMGDMTQKEIVQSFASLRVPADLKREPSAFVGSSSAPIPDTVDWREKGYVTEVKMQGSCGSCWAFSSVGALEGQLMKTTGKLIDLSPQNLVDCSSKYGNMGCNGGFMSKAFQYVIDNQGIDSDQSYPYKAVQQQCSYNPAQRSANCSRYSFLPKGDEGALKEALANIGPISVGIDATRPNFAFYRNGVYNDPTCTKKVNHAVLAVGYGTLGGQDYWLVKNSWGLSWGDQGYIRMSRNKDNQCGIALYACYPIM</sequence>
<dbReference type="InterPro" id="IPR013201">
    <property type="entry name" value="Prot_inhib_I29"/>
</dbReference>
<accession>A0AAN8M7D3</accession>
<evidence type="ECO:0000256" key="4">
    <source>
        <dbReference type="ARBA" id="ARBA00022807"/>
    </source>
</evidence>
<proteinExistence type="inferred from homology"/>
<dbReference type="PROSITE" id="PS00639">
    <property type="entry name" value="THIOL_PROTEASE_HIS"/>
    <property type="match status" value="2"/>
</dbReference>
<evidence type="ECO:0000259" key="7">
    <source>
        <dbReference type="SMART" id="SM00645"/>
    </source>
</evidence>
<evidence type="ECO:0000256" key="2">
    <source>
        <dbReference type="ARBA" id="ARBA00022670"/>
    </source>
</evidence>
<evidence type="ECO:0000313" key="10">
    <source>
        <dbReference type="Proteomes" id="UP001356427"/>
    </source>
</evidence>
<evidence type="ECO:0000256" key="6">
    <source>
        <dbReference type="ARBA" id="ARBA00023157"/>
    </source>
</evidence>
<dbReference type="GO" id="GO:0008234">
    <property type="term" value="F:cysteine-type peptidase activity"/>
    <property type="evidence" value="ECO:0007669"/>
    <property type="project" value="UniProtKB-KW"/>
</dbReference>
<gene>
    <name evidence="9" type="ORF">J4Q44_G00019550</name>
</gene>
<dbReference type="FunFam" id="3.90.70.10:FF:000006">
    <property type="entry name" value="Cathepsin S"/>
    <property type="match status" value="2"/>
</dbReference>
<name>A0AAN8M7D3_9TELE</name>
<dbReference type="GO" id="GO:0006508">
    <property type="term" value="P:proteolysis"/>
    <property type="evidence" value="ECO:0007669"/>
    <property type="project" value="UniProtKB-KW"/>
</dbReference>
<dbReference type="Gene3D" id="3.90.70.10">
    <property type="entry name" value="Cysteine proteinases"/>
    <property type="match status" value="2"/>
</dbReference>
<organism evidence="9 10">
    <name type="scientific">Coregonus suidteri</name>
    <dbReference type="NCBI Taxonomy" id="861788"/>
    <lineage>
        <taxon>Eukaryota</taxon>
        <taxon>Metazoa</taxon>
        <taxon>Chordata</taxon>
        <taxon>Craniata</taxon>
        <taxon>Vertebrata</taxon>
        <taxon>Euteleostomi</taxon>
        <taxon>Actinopterygii</taxon>
        <taxon>Neopterygii</taxon>
        <taxon>Teleostei</taxon>
        <taxon>Protacanthopterygii</taxon>
        <taxon>Salmoniformes</taxon>
        <taxon>Salmonidae</taxon>
        <taxon>Coregoninae</taxon>
        <taxon>Coregonus</taxon>
    </lineage>
</organism>
<dbReference type="Proteomes" id="UP001356427">
    <property type="component" value="Unassembled WGS sequence"/>
</dbReference>
<dbReference type="InterPro" id="IPR039417">
    <property type="entry name" value="Peptidase_C1A_papain-like"/>
</dbReference>
<keyword evidence="3" id="KW-0378">Hydrolase</keyword>
<feature type="domain" description="Peptidase C1A papain C-terminal" evidence="7">
    <location>
        <begin position="495"/>
        <end position="709"/>
    </location>
</feature>
<keyword evidence="10" id="KW-1185">Reference proteome</keyword>
<feature type="domain" description="Cathepsin propeptide inhibitor" evidence="8">
    <location>
        <begin position="84"/>
        <end position="144"/>
    </location>
</feature>
<dbReference type="InterPro" id="IPR013128">
    <property type="entry name" value="Peptidase_C1A"/>
</dbReference>
<comment type="similarity">
    <text evidence="1">Belongs to the peptidase C1 family.</text>
</comment>
<keyword evidence="2" id="KW-0645">Protease</keyword>
<dbReference type="CDD" id="cd02248">
    <property type="entry name" value="Peptidase_C1A"/>
    <property type="match status" value="2"/>
</dbReference>
<protein>
    <recommendedName>
        <fullName evidence="11">Cathepsin K</fullName>
    </recommendedName>
</protein>
<dbReference type="PANTHER" id="PTHR12411">
    <property type="entry name" value="CYSTEINE PROTEASE FAMILY C1-RELATED"/>
    <property type="match status" value="1"/>
</dbReference>
<dbReference type="Pfam" id="PF17921">
    <property type="entry name" value="Integrase_H2C2"/>
    <property type="match status" value="1"/>
</dbReference>
<dbReference type="AlphaFoldDB" id="A0AAN8M7D3"/>
<dbReference type="InterPro" id="IPR041588">
    <property type="entry name" value="Integrase_H2C2"/>
</dbReference>
<evidence type="ECO:0000256" key="5">
    <source>
        <dbReference type="ARBA" id="ARBA00023145"/>
    </source>
</evidence>
<dbReference type="InterPro" id="IPR025660">
    <property type="entry name" value="Pept_his_AS"/>
</dbReference>
<dbReference type="SMART" id="SM00645">
    <property type="entry name" value="Pept_C1"/>
    <property type="match status" value="2"/>
</dbReference>
<dbReference type="InterPro" id="IPR000169">
    <property type="entry name" value="Pept_cys_AS"/>
</dbReference>
<feature type="domain" description="Cathepsin propeptide inhibitor" evidence="8">
    <location>
        <begin position="407"/>
        <end position="467"/>
    </location>
</feature>
<dbReference type="PRINTS" id="PR00705">
    <property type="entry name" value="PAPAIN"/>
</dbReference>
<evidence type="ECO:0000256" key="3">
    <source>
        <dbReference type="ARBA" id="ARBA00022801"/>
    </source>
</evidence>
<reference evidence="9 10" key="1">
    <citation type="submission" date="2021-04" db="EMBL/GenBank/DDBJ databases">
        <authorList>
            <person name="De Guttry C."/>
            <person name="Zahm M."/>
            <person name="Klopp C."/>
            <person name="Cabau C."/>
            <person name="Louis A."/>
            <person name="Berthelot C."/>
            <person name="Parey E."/>
            <person name="Roest Crollius H."/>
            <person name="Montfort J."/>
            <person name="Robinson-Rechavi M."/>
            <person name="Bucao C."/>
            <person name="Bouchez O."/>
            <person name="Gislard M."/>
            <person name="Lluch J."/>
            <person name="Milhes M."/>
            <person name="Lampietro C."/>
            <person name="Lopez Roques C."/>
            <person name="Donnadieu C."/>
            <person name="Braasch I."/>
            <person name="Desvignes T."/>
            <person name="Postlethwait J."/>
            <person name="Bobe J."/>
            <person name="Wedekind C."/>
            <person name="Guiguen Y."/>
        </authorList>
    </citation>
    <scope>NUCLEOTIDE SEQUENCE [LARGE SCALE GENOMIC DNA]</scope>
    <source>
        <strain evidence="9">Cs_M1</strain>
        <tissue evidence="9">Blood</tissue>
    </source>
</reference>
<dbReference type="Pfam" id="PF08246">
    <property type="entry name" value="Inhibitor_I29"/>
    <property type="match status" value="2"/>
</dbReference>
<keyword evidence="4" id="KW-0788">Thiol protease</keyword>
<dbReference type="EMBL" id="JAGTTL010000002">
    <property type="protein sequence ID" value="KAK6326310.1"/>
    <property type="molecule type" value="Genomic_DNA"/>
</dbReference>
<dbReference type="SMART" id="SM00848">
    <property type="entry name" value="Inhibitor_I29"/>
    <property type="match status" value="2"/>
</dbReference>
<dbReference type="InterPro" id="IPR038765">
    <property type="entry name" value="Papain-like_cys_pep_sf"/>
</dbReference>
<keyword evidence="5" id="KW-0865">Zymogen</keyword>
<dbReference type="SUPFAM" id="SSF54001">
    <property type="entry name" value="Cysteine proteinases"/>
    <property type="match status" value="2"/>
</dbReference>
<dbReference type="PROSITE" id="PS00139">
    <property type="entry name" value="THIOL_PROTEASE_CYS"/>
    <property type="match status" value="2"/>
</dbReference>